<dbReference type="InterPro" id="IPR053149">
    <property type="entry name" value="TPK"/>
</dbReference>
<comment type="caution">
    <text evidence="8">The sequence shown here is derived from an EMBL/GenBank/DDBJ whole genome shotgun (WGS) entry which is preliminary data.</text>
</comment>
<evidence type="ECO:0000256" key="6">
    <source>
        <dbReference type="SAM" id="Coils"/>
    </source>
</evidence>
<dbReference type="EMBL" id="JANHNZ010000003">
    <property type="protein sequence ID" value="MCQ9209731.1"/>
    <property type="molecule type" value="Genomic_DNA"/>
</dbReference>
<keyword evidence="4" id="KW-0067">ATP-binding</keyword>
<reference evidence="8" key="3">
    <citation type="journal article" date="2023" name="Microbiol. Resour. Announc.">
        <title>Draft Genome Sequence of Granulicatella sp. Strain S8, Isolated from a Marine Fish, Seriola quinqueradiata.</title>
        <authorList>
            <person name="Lee M."/>
            <person name="Farooq A."/>
            <person name="Jeong J.B."/>
            <person name="Jung M.Y."/>
        </authorList>
    </citation>
    <scope>NUCLEOTIDE SEQUENCE</scope>
    <source>
        <strain evidence="8">S8</strain>
    </source>
</reference>
<dbReference type="InterPro" id="IPR036759">
    <property type="entry name" value="TPK_catalytic_sf"/>
</dbReference>
<dbReference type="NCBIfam" id="TIGR01378">
    <property type="entry name" value="thi_PPkinase"/>
    <property type="match status" value="1"/>
</dbReference>
<dbReference type="Proteomes" id="UP001059480">
    <property type="component" value="Unassembled WGS sequence"/>
</dbReference>
<dbReference type="InterPro" id="IPR007373">
    <property type="entry name" value="Thiamin_PyroPKinase_B1-bd"/>
</dbReference>
<dbReference type="EC" id="2.7.6.2" evidence="5"/>
<reference evidence="8" key="1">
    <citation type="submission" date="2022-07" db="EMBL/GenBank/DDBJ databases">
        <authorList>
            <person name="Jung M.-Y."/>
            <person name="Lee M."/>
        </authorList>
    </citation>
    <scope>NUCLEOTIDE SEQUENCE</scope>
    <source>
        <strain evidence="8">S8</strain>
    </source>
</reference>
<evidence type="ECO:0000313" key="8">
    <source>
        <dbReference type="EMBL" id="MCQ9209731.1"/>
    </source>
</evidence>
<name>A0ABT1WMJ1_9LACT</name>
<keyword evidence="2" id="KW-0547">Nucleotide-binding</keyword>
<gene>
    <name evidence="8" type="ORF">NPA36_04125</name>
</gene>
<dbReference type="InterPro" id="IPR007371">
    <property type="entry name" value="TPK_catalytic"/>
</dbReference>
<keyword evidence="6" id="KW-0175">Coiled coil</keyword>
<dbReference type="Pfam" id="PF04263">
    <property type="entry name" value="TPK_catalytic"/>
    <property type="match status" value="1"/>
</dbReference>
<evidence type="ECO:0000256" key="1">
    <source>
        <dbReference type="ARBA" id="ARBA00022679"/>
    </source>
</evidence>
<dbReference type="GO" id="GO:0004788">
    <property type="term" value="F:thiamine diphosphokinase activity"/>
    <property type="evidence" value="ECO:0007669"/>
    <property type="project" value="UniProtKB-EC"/>
</dbReference>
<feature type="domain" description="Thiamin pyrophosphokinase thiamin-binding" evidence="7">
    <location>
        <begin position="149"/>
        <end position="215"/>
    </location>
</feature>
<feature type="coiled-coil region" evidence="6">
    <location>
        <begin position="60"/>
        <end position="87"/>
    </location>
</feature>
<accession>A0ABT1WMJ1</accession>
<reference evidence="8" key="2">
    <citation type="journal article" date="2023" name="Curr. Microbiol.">
        <title>Granulicatella seriolae sp. nov., a Novel Facultative Anaerobe Isolated from Yellowtail Marine Fish.</title>
        <authorList>
            <person name="Lee M."/>
            <person name="Choi Y.J."/>
            <person name="Farooq A."/>
            <person name="Jeong J.B."/>
            <person name="Jung M.Y."/>
        </authorList>
    </citation>
    <scope>NUCLEOTIDE SEQUENCE</scope>
    <source>
        <strain evidence="8">S8</strain>
    </source>
</reference>
<dbReference type="RefSeq" id="WP_256944845.1">
    <property type="nucleotide sequence ID" value="NZ_JANHNZ010000003.1"/>
</dbReference>
<evidence type="ECO:0000256" key="5">
    <source>
        <dbReference type="NCBIfam" id="TIGR01378"/>
    </source>
</evidence>
<dbReference type="InterPro" id="IPR006282">
    <property type="entry name" value="Thi_PPkinase"/>
</dbReference>
<sequence length="221" mass="25007">MDIFVVLGGPEPQLREILENKYAQMNRNQQIFIGVDGGCLQLLDASLPIELAIGDFDSINVSEKEMIRQLAKQMIELQAEKDDTDTEAALKWVMKHYPKERVHLIGAFGGRIDHQLSNVWLILNPTFKDLIPYLIIENAKNDCRFLSPASYEIDKLKGANYLSFISYSSIKALTLEGVKYPLNRVDYAYPIALISNEFKAGQTTMKVSFEEGLLMVAQTKD</sequence>
<keyword evidence="1 8" id="KW-0808">Transferase</keyword>
<evidence type="ECO:0000256" key="3">
    <source>
        <dbReference type="ARBA" id="ARBA00022777"/>
    </source>
</evidence>
<keyword evidence="9" id="KW-1185">Reference proteome</keyword>
<dbReference type="Pfam" id="PF04265">
    <property type="entry name" value="TPK_B1_binding"/>
    <property type="match status" value="1"/>
</dbReference>
<dbReference type="CDD" id="cd07995">
    <property type="entry name" value="TPK"/>
    <property type="match status" value="1"/>
</dbReference>
<protein>
    <recommendedName>
        <fullName evidence="5">Thiamine diphosphokinase</fullName>
        <ecNumber evidence="5">2.7.6.2</ecNumber>
    </recommendedName>
</protein>
<dbReference type="SMART" id="SM00983">
    <property type="entry name" value="TPK_B1_binding"/>
    <property type="match status" value="1"/>
</dbReference>
<evidence type="ECO:0000256" key="2">
    <source>
        <dbReference type="ARBA" id="ARBA00022741"/>
    </source>
</evidence>
<evidence type="ECO:0000259" key="7">
    <source>
        <dbReference type="SMART" id="SM00983"/>
    </source>
</evidence>
<dbReference type="PANTHER" id="PTHR41299">
    <property type="entry name" value="THIAMINE PYROPHOSPHOKINASE"/>
    <property type="match status" value="1"/>
</dbReference>
<evidence type="ECO:0000313" key="9">
    <source>
        <dbReference type="Proteomes" id="UP001059480"/>
    </source>
</evidence>
<organism evidence="8 9">
    <name type="scientific">Granulicatella seriolae</name>
    <dbReference type="NCBI Taxonomy" id="2967226"/>
    <lineage>
        <taxon>Bacteria</taxon>
        <taxon>Bacillati</taxon>
        <taxon>Bacillota</taxon>
        <taxon>Bacilli</taxon>
        <taxon>Lactobacillales</taxon>
        <taxon>Carnobacteriaceae</taxon>
        <taxon>Granulicatella</taxon>
    </lineage>
</organism>
<keyword evidence="3" id="KW-0418">Kinase</keyword>
<dbReference type="PANTHER" id="PTHR41299:SF1">
    <property type="entry name" value="THIAMINE PYROPHOSPHOKINASE"/>
    <property type="match status" value="1"/>
</dbReference>
<evidence type="ECO:0000256" key="4">
    <source>
        <dbReference type="ARBA" id="ARBA00022840"/>
    </source>
</evidence>
<dbReference type="Gene3D" id="3.40.50.10240">
    <property type="entry name" value="Thiamin pyrophosphokinase, catalytic domain"/>
    <property type="match status" value="1"/>
</dbReference>
<proteinExistence type="predicted"/>
<dbReference type="SUPFAM" id="SSF63999">
    <property type="entry name" value="Thiamin pyrophosphokinase, catalytic domain"/>
    <property type="match status" value="1"/>
</dbReference>